<dbReference type="EMBL" id="BPLR01010601">
    <property type="protein sequence ID" value="GIY40341.1"/>
    <property type="molecule type" value="Genomic_DNA"/>
</dbReference>
<organism evidence="2 3">
    <name type="scientific">Caerostris extrusa</name>
    <name type="common">Bark spider</name>
    <name type="synonym">Caerostris bankana</name>
    <dbReference type="NCBI Taxonomy" id="172846"/>
    <lineage>
        <taxon>Eukaryota</taxon>
        <taxon>Metazoa</taxon>
        <taxon>Ecdysozoa</taxon>
        <taxon>Arthropoda</taxon>
        <taxon>Chelicerata</taxon>
        <taxon>Arachnida</taxon>
        <taxon>Araneae</taxon>
        <taxon>Araneomorphae</taxon>
        <taxon>Entelegynae</taxon>
        <taxon>Araneoidea</taxon>
        <taxon>Araneidae</taxon>
        <taxon>Caerostris</taxon>
    </lineage>
</organism>
<reference evidence="2 3" key="1">
    <citation type="submission" date="2021-06" db="EMBL/GenBank/DDBJ databases">
        <title>Caerostris extrusa draft genome.</title>
        <authorList>
            <person name="Kono N."/>
            <person name="Arakawa K."/>
        </authorList>
    </citation>
    <scope>NUCLEOTIDE SEQUENCE [LARGE SCALE GENOMIC DNA]</scope>
</reference>
<keyword evidence="3" id="KW-1185">Reference proteome</keyword>
<sequence>MILFLPRSVGRVGTVPGRLPAGHSDIAGQLPGVRGVTRRREPAANEGAVLHRGAAAAPARLEALHLHARHGAGGAQHLSPGLGDHLHDGDVAQPARDFRKDIHLHPFSVQPRRHPQARANHSREVGPRLEIPT</sequence>
<proteinExistence type="predicted"/>
<feature type="region of interest" description="Disordered" evidence="1">
    <location>
        <begin position="70"/>
        <end position="133"/>
    </location>
</feature>
<name>A0AAV4T4B7_CAEEX</name>
<evidence type="ECO:0000313" key="3">
    <source>
        <dbReference type="Proteomes" id="UP001054945"/>
    </source>
</evidence>
<comment type="caution">
    <text evidence="2">The sequence shown here is derived from an EMBL/GenBank/DDBJ whole genome shotgun (WGS) entry which is preliminary data.</text>
</comment>
<dbReference type="Proteomes" id="UP001054945">
    <property type="component" value="Unassembled WGS sequence"/>
</dbReference>
<evidence type="ECO:0000256" key="1">
    <source>
        <dbReference type="SAM" id="MobiDB-lite"/>
    </source>
</evidence>
<feature type="compositionally biased region" description="Basic and acidic residues" evidence="1">
    <location>
        <begin position="84"/>
        <end position="104"/>
    </location>
</feature>
<evidence type="ECO:0000313" key="2">
    <source>
        <dbReference type="EMBL" id="GIY40341.1"/>
    </source>
</evidence>
<gene>
    <name evidence="2" type="ORF">CEXT_56321</name>
</gene>
<dbReference type="AlphaFoldDB" id="A0AAV4T4B7"/>
<accession>A0AAV4T4B7</accession>
<protein>
    <submittedName>
        <fullName evidence="2">Uncharacterized protein</fullName>
    </submittedName>
</protein>